<dbReference type="CDD" id="cd19757">
    <property type="entry name" value="Bbox1"/>
    <property type="match status" value="1"/>
</dbReference>
<dbReference type="InterPro" id="IPR000315">
    <property type="entry name" value="Znf_B-box"/>
</dbReference>
<name>D2V649_NAEGR</name>
<dbReference type="PROSITE" id="PS50119">
    <property type="entry name" value="ZF_BBOX"/>
    <property type="match status" value="1"/>
</dbReference>
<dbReference type="GO" id="GO:0008270">
    <property type="term" value="F:zinc ion binding"/>
    <property type="evidence" value="ECO:0007669"/>
    <property type="project" value="UniProtKB-KW"/>
</dbReference>
<evidence type="ECO:0000256" key="2">
    <source>
        <dbReference type="SAM" id="Coils"/>
    </source>
</evidence>
<dbReference type="VEuPathDB" id="AmoebaDB:NAEGRDRAFT_64310"/>
<dbReference type="RefSeq" id="XP_002680648.1">
    <property type="nucleotide sequence ID" value="XM_002680602.1"/>
</dbReference>
<dbReference type="PANTHER" id="PTHR25462:SF296">
    <property type="entry name" value="MEIOTIC P26, ISOFORM F"/>
    <property type="match status" value="1"/>
</dbReference>
<keyword evidence="2" id="KW-0175">Coiled coil</keyword>
<dbReference type="KEGG" id="ngr:NAEGRDRAFT_64310"/>
<protein>
    <submittedName>
        <fullName evidence="4">Predicted protein</fullName>
    </submittedName>
</protein>
<dbReference type="InterPro" id="IPR047153">
    <property type="entry name" value="TRIM45/56/19-like"/>
</dbReference>
<evidence type="ECO:0000256" key="1">
    <source>
        <dbReference type="PROSITE-ProRule" id="PRU00024"/>
    </source>
</evidence>
<dbReference type="Proteomes" id="UP000006671">
    <property type="component" value="Unassembled WGS sequence"/>
</dbReference>
<feature type="coiled-coil region" evidence="2">
    <location>
        <begin position="151"/>
        <end position="182"/>
    </location>
</feature>
<dbReference type="CDD" id="cd11709">
    <property type="entry name" value="SPRY"/>
    <property type="match status" value="1"/>
</dbReference>
<dbReference type="GO" id="GO:0005654">
    <property type="term" value="C:nucleoplasm"/>
    <property type="evidence" value="ECO:0007669"/>
    <property type="project" value="TreeGrafter"/>
</dbReference>
<keyword evidence="1" id="KW-0862">Zinc</keyword>
<evidence type="ECO:0000313" key="4">
    <source>
        <dbReference type="EMBL" id="EFC47904.1"/>
    </source>
</evidence>
<dbReference type="Gene3D" id="3.30.160.60">
    <property type="entry name" value="Classic Zinc Finger"/>
    <property type="match status" value="1"/>
</dbReference>
<feature type="domain" description="B box-type" evidence="3">
    <location>
        <begin position="60"/>
        <end position="100"/>
    </location>
</feature>
<dbReference type="Pfam" id="PF00643">
    <property type="entry name" value="zf-B_box"/>
    <property type="match status" value="1"/>
</dbReference>
<dbReference type="AlphaFoldDB" id="D2V649"/>
<dbReference type="Gene3D" id="2.60.120.920">
    <property type="match status" value="1"/>
</dbReference>
<dbReference type="SUPFAM" id="SSF57845">
    <property type="entry name" value="B-box zinc-binding domain"/>
    <property type="match status" value="1"/>
</dbReference>
<gene>
    <name evidence="4" type="ORF">NAEGRDRAFT_64310</name>
</gene>
<evidence type="ECO:0000313" key="5">
    <source>
        <dbReference type="Proteomes" id="UP000006671"/>
    </source>
</evidence>
<dbReference type="OrthoDB" id="654191at2759"/>
<accession>D2V649</accession>
<organism evidence="5">
    <name type="scientific">Naegleria gruberi</name>
    <name type="common">Amoeba</name>
    <dbReference type="NCBI Taxonomy" id="5762"/>
    <lineage>
        <taxon>Eukaryota</taxon>
        <taxon>Discoba</taxon>
        <taxon>Heterolobosea</taxon>
        <taxon>Tetramitia</taxon>
        <taxon>Eutetramitia</taxon>
        <taxon>Vahlkampfiidae</taxon>
        <taxon>Naegleria</taxon>
    </lineage>
</organism>
<reference evidence="4 5" key="1">
    <citation type="journal article" date="2010" name="Cell">
        <title>The genome of Naegleria gruberi illuminates early eukaryotic versatility.</title>
        <authorList>
            <person name="Fritz-Laylin L.K."/>
            <person name="Prochnik S.E."/>
            <person name="Ginger M.L."/>
            <person name="Dacks J.B."/>
            <person name="Carpenter M.L."/>
            <person name="Field M.C."/>
            <person name="Kuo A."/>
            <person name="Paredez A."/>
            <person name="Chapman J."/>
            <person name="Pham J."/>
            <person name="Shu S."/>
            <person name="Neupane R."/>
            <person name="Cipriano M."/>
            <person name="Mancuso J."/>
            <person name="Tu H."/>
            <person name="Salamov A."/>
            <person name="Lindquist E."/>
            <person name="Shapiro H."/>
            <person name="Lucas S."/>
            <person name="Grigoriev I.V."/>
            <person name="Cande W.Z."/>
            <person name="Fulton C."/>
            <person name="Rokhsar D.S."/>
            <person name="Dawson S.C."/>
        </authorList>
    </citation>
    <scope>NUCLEOTIDE SEQUENCE [LARGE SCALE GENOMIC DNA]</scope>
    <source>
        <strain evidence="4 5">NEG-M</strain>
    </source>
</reference>
<proteinExistence type="predicted"/>
<dbReference type="OMA" id="ECHESTQ"/>
<sequence>MRVQASCASCLEEEEELPATHCCSSCSLALCTYHAKKHERNNHVVIPNNSKLDESYNPVNTAPLCKDHFIPINCFCSNCKMLICSSCAVSLHSAHQVSLISEIEATVKKETVDELQKFIIKSEEWSQKHQLDENNLTECVTKVRARGEELKKQIHSKLDELMNDLKKREQQLLVDLDELVDNQCNIVTSIRNHHEIVEDLKRELTSILSMNGYTLMERKINKFKQTMDSFELISTQVGNFISLENIDKFNIEQFETNEISSKIGKIGKIVKILPFPTVKHCFANGEKILEVFKDNWNIYKISPEIFNVEDRKIRNIKFKVHQLVQGSNTWCIIFGIVNSSSRLDTYLSENGYGLIFLNGQKSCSGKGTPFLSPMKVGDVVEVIVQNNSLLFSINGDDPKVAFDNLPNFEYTFGVSICAKHAKLEII</sequence>
<dbReference type="EMBL" id="GG738853">
    <property type="protein sequence ID" value="EFC47904.1"/>
    <property type="molecule type" value="Genomic_DNA"/>
</dbReference>
<evidence type="ECO:0000259" key="3">
    <source>
        <dbReference type="PROSITE" id="PS50119"/>
    </source>
</evidence>
<dbReference type="InterPro" id="IPR013320">
    <property type="entry name" value="ConA-like_dom_sf"/>
</dbReference>
<keyword evidence="1" id="KW-0863">Zinc-finger</keyword>
<keyword evidence="1" id="KW-0479">Metal-binding</keyword>
<dbReference type="SUPFAM" id="SSF49899">
    <property type="entry name" value="Concanavalin A-like lectins/glucanases"/>
    <property type="match status" value="1"/>
</dbReference>
<dbReference type="InterPro" id="IPR043136">
    <property type="entry name" value="B30.2/SPRY_sf"/>
</dbReference>
<dbReference type="GO" id="GO:0061630">
    <property type="term" value="F:ubiquitin protein ligase activity"/>
    <property type="evidence" value="ECO:0007669"/>
    <property type="project" value="TreeGrafter"/>
</dbReference>
<keyword evidence="5" id="KW-1185">Reference proteome</keyword>
<dbReference type="GeneID" id="8849400"/>
<dbReference type="InParanoid" id="D2V649"/>
<dbReference type="PANTHER" id="PTHR25462">
    <property type="entry name" value="BONUS, ISOFORM C-RELATED"/>
    <property type="match status" value="1"/>
</dbReference>